<reference evidence="3 4" key="1">
    <citation type="submission" date="2020-10" db="EMBL/GenBank/DDBJ databases">
        <title>Complete genome sequence of Paludibaculum fermentans P105T, a facultatively anaerobic acidobacterium capable of dissimilatory Fe(III) reduction.</title>
        <authorList>
            <person name="Dedysh S.N."/>
            <person name="Beletsky A.V."/>
            <person name="Kulichevskaya I.S."/>
            <person name="Mardanov A.V."/>
            <person name="Ravin N.V."/>
        </authorList>
    </citation>
    <scope>NUCLEOTIDE SEQUENCE [LARGE SCALE GENOMIC DNA]</scope>
    <source>
        <strain evidence="3 4">P105</strain>
    </source>
</reference>
<sequence>MPLSLPIRILVCLSLLCLSAEAQFAGIAVDGAASNVWFSSNLRLKGDEGAPAAMLYQTGPAALSYFWIRRTRTWSSPCG</sequence>
<feature type="chain" id="PRO_5032519483" evidence="2">
    <location>
        <begin position="23"/>
        <end position="79"/>
    </location>
</feature>
<keyword evidence="1" id="KW-1133">Transmembrane helix</keyword>
<protein>
    <submittedName>
        <fullName evidence="3">Uncharacterized protein</fullName>
    </submittedName>
</protein>
<dbReference type="AlphaFoldDB" id="A0A7S7NMU0"/>
<feature type="transmembrane region" description="Helical" evidence="1">
    <location>
        <begin position="49"/>
        <end position="68"/>
    </location>
</feature>
<evidence type="ECO:0000313" key="4">
    <source>
        <dbReference type="Proteomes" id="UP000593892"/>
    </source>
</evidence>
<dbReference type="KEGG" id="pfer:IRI77_27500"/>
<name>A0A7S7NMU0_PALFE</name>
<evidence type="ECO:0000313" key="3">
    <source>
        <dbReference type="EMBL" id="QOY86517.1"/>
    </source>
</evidence>
<accession>A0A7S7NMU0</accession>
<proteinExistence type="predicted"/>
<feature type="signal peptide" evidence="2">
    <location>
        <begin position="1"/>
        <end position="22"/>
    </location>
</feature>
<keyword evidence="1" id="KW-0472">Membrane</keyword>
<dbReference type="Proteomes" id="UP000593892">
    <property type="component" value="Chromosome"/>
</dbReference>
<gene>
    <name evidence="3" type="ORF">IRI77_27500</name>
</gene>
<evidence type="ECO:0000256" key="2">
    <source>
        <dbReference type="SAM" id="SignalP"/>
    </source>
</evidence>
<keyword evidence="4" id="KW-1185">Reference proteome</keyword>
<keyword evidence="1" id="KW-0812">Transmembrane</keyword>
<organism evidence="3 4">
    <name type="scientific">Paludibaculum fermentans</name>
    <dbReference type="NCBI Taxonomy" id="1473598"/>
    <lineage>
        <taxon>Bacteria</taxon>
        <taxon>Pseudomonadati</taxon>
        <taxon>Acidobacteriota</taxon>
        <taxon>Terriglobia</taxon>
        <taxon>Bryobacterales</taxon>
        <taxon>Bryobacteraceae</taxon>
        <taxon>Paludibaculum</taxon>
    </lineage>
</organism>
<dbReference type="EMBL" id="CP063849">
    <property type="protein sequence ID" value="QOY86517.1"/>
    <property type="molecule type" value="Genomic_DNA"/>
</dbReference>
<evidence type="ECO:0000256" key="1">
    <source>
        <dbReference type="SAM" id="Phobius"/>
    </source>
</evidence>
<dbReference type="RefSeq" id="WP_194448186.1">
    <property type="nucleotide sequence ID" value="NZ_CP063849.1"/>
</dbReference>
<keyword evidence="2" id="KW-0732">Signal</keyword>